<dbReference type="GO" id="GO:0015179">
    <property type="term" value="F:L-amino acid transmembrane transporter activity"/>
    <property type="evidence" value="ECO:0007669"/>
    <property type="project" value="TreeGrafter"/>
</dbReference>
<evidence type="ECO:0000313" key="9">
    <source>
        <dbReference type="EMBL" id="KAJ5100261.1"/>
    </source>
</evidence>
<evidence type="ECO:0000256" key="2">
    <source>
        <dbReference type="ARBA" id="ARBA00008066"/>
    </source>
</evidence>
<dbReference type="InterPro" id="IPR013057">
    <property type="entry name" value="AA_transpt_TM"/>
</dbReference>
<dbReference type="Pfam" id="PF01490">
    <property type="entry name" value="Aa_trans"/>
    <property type="match status" value="1"/>
</dbReference>
<feature type="transmembrane region" description="Helical" evidence="7">
    <location>
        <begin position="77"/>
        <end position="101"/>
    </location>
</feature>
<dbReference type="GO" id="GO:0016020">
    <property type="term" value="C:membrane"/>
    <property type="evidence" value="ECO:0007669"/>
    <property type="project" value="UniProtKB-SubCell"/>
</dbReference>
<keyword evidence="4 7" id="KW-1133">Transmembrane helix</keyword>
<organism evidence="9 10">
    <name type="scientific">Penicillium angulare</name>
    <dbReference type="NCBI Taxonomy" id="116970"/>
    <lineage>
        <taxon>Eukaryota</taxon>
        <taxon>Fungi</taxon>
        <taxon>Dikarya</taxon>
        <taxon>Ascomycota</taxon>
        <taxon>Pezizomycotina</taxon>
        <taxon>Eurotiomycetes</taxon>
        <taxon>Eurotiomycetidae</taxon>
        <taxon>Eurotiales</taxon>
        <taxon>Aspergillaceae</taxon>
        <taxon>Penicillium</taxon>
    </lineage>
</organism>
<keyword evidence="5 7" id="KW-0472">Membrane</keyword>
<evidence type="ECO:0000256" key="5">
    <source>
        <dbReference type="ARBA" id="ARBA00023136"/>
    </source>
</evidence>
<evidence type="ECO:0000256" key="1">
    <source>
        <dbReference type="ARBA" id="ARBA00004141"/>
    </source>
</evidence>
<feature type="non-terminal residue" evidence="9">
    <location>
        <position position="1"/>
    </location>
</feature>
<name>A0A9W9KC30_9EURO</name>
<dbReference type="FunFam" id="1.20.1740.10:FF:000039">
    <property type="entry name" value="Neutral amino acid transporter (Eurofung)"/>
    <property type="match status" value="1"/>
</dbReference>
<dbReference type="Proteomes" id="UP001149165">
    <property type="component" value="Unassembled WGS sequence"/>
</dbReference>
<accession>A0A9W9KC30</accession>
<feature type="transmembrane region" description="Helical" evidence="7">
    <location>
        <begin position="376"/>
        <end position="402"/>
    </location>
</feature>
<reference evidence="9" key="1">
    <citation type="submission" date="2022-11" db="EMBL/GenBank/DDBJ databases">
        <authorList>
            <person name="Petersen C."/>
        </authorList>
    </citation>
    <scope>NUCLEOTIDE SEQUENCE</scope>
    <source>
        <strain evidence="9">IBT 30069</strain>
    </source>
</reference>
<sequence>GDMANELDPENITPTQSQGEKVSDAKIIAEDAVFGEIQEGGVNYRDVGWKGTTALMVKTQIGLGVLSIPQVFDTLGMIPGIIIVLAISGITTWSNWMVGVFKARHPEVYGIDDVGRMLFGRIGYEVIGAAYALFWIFTSGSAMLSISIALNALSSHASCTAVFVAIAAVIGFMFSSIQTLARISGLAWVGATCIVTSVFIVTVAVGIQGHPPPSAGAGVKSDYKLFGNPSFLEAMTAISTVCLSYAGTPAFFNIVAEMRDPRLYNRSLAVCQTIITVVFIVVGSVVYYYCGSYVSSPALGSAGPTIKRISYGIALPGLLVSEIVLLHLPAKHIFVRILRGSQHLTNHTAIHWITWLGCTFSVALVAYIIASGIPVFSGLVSLVGALLATSLCFQPMGCMWLYDNWSSGRREKSWRWYFMIAWCVFVILVGCFLTIGGTYGSIVSINNSYKESGGSAAWSCANNDN</sequence>
<evidence type="ECO:0000256" key="3">
    <source>
        <dbReference type="ARBA" id="ARBA00022692"/>
    </source>
</evidence>
<dbReference type="PANTHER" id="PTHR22950">
    <property type="entry name" value="AMINO ACID TRANSPORTER"/>
    <property type="match status" value="1"/>
</dbReference>
<comment type="caution">
    <text evidence="9">The sequence shown here is derived from an EMBL/GenBank/DDBJ whole genome shotgun (WGS) entry which is preliminary data.</text>
</comment>
<comment type="subcellular location">
    <subcellularLocation>
        <location evidence="1">Membrane</location>
        <topology evidence="1">Multi-pass membrane protein</topology>
    </subcellularLocation>
</comment>
<evidence type="ECO:0000256" key="7">
    <source>
        <dbReference type="SAM" id="Phobius"/>
    </source>
</evidence>
<feature type="transmembrane region" description="Helical" evidence="7">
    <location>
        <begin position="122"/>
        <end position="149"/>
    </location>
</feature>
<feature type="transmembrane region" description="Helical" evidence="7">
    <location>
        <begin position="234"/>
        <end position="256"/>
    </location>
</feature>
<dbReference type="OrthoDB" id="40134at2759"/>
<feature type="transmembrane region" description="Helical" evidence="7">
    <location>
        <begin position="268"/>
        <end position="289"/>
    </location>
</feature>
<feature type="transmembrane region" description="Helical" evidence="7">
    <location>
        <begin position="349"/>
        <end position="370"/>
    </location>
</feature>
<evidence type="ECO:0000259" key="8">
    <source>
        <dbReference type="Pfam" id="PF01490"/>
    </source>
</evidence>
<feature type="transmembrane region" description="Helical" evidence="7">
    <location>
        <begin position="155"/>
        <end position="174"/>
    </location>
</feature>
<dbReference type="Gene3D" id="1.20.1740.10">
    <property type="entry name" value="Amino acid/polyamine transporter I"/>
    <property type="match status" value="1"/>
</dbReference>
<evidence type="ECO:0000256" key="4">
    <source>
        <dbReference type="ARBA" id="ARBA00022989"/>
    </source>
</evidence>
<feature type="transmembrane region" description="Helical" evidence="7">
    <location>
        <begin position="186"/>
        <end position="207"/>
    </location>
</feature>
<feature type="domain" description="Amino acid transporter transmembrane" evidence="8">
    <location>
        <begin position="48"/>
        <end position="441"/>
    </location>
</feature>
<feature type="transmembrane region" description="Helical" evidence="7">
    <location>
        <begin position="414"/>
        <end position="435"/>
    </location>
</feature>
<keyword evidence="10" id="KW-1185">Reference proteome</keyword>
<reference evidence="9" key="2">
    <citation type="journal article" date="2023" name="IMA Fungus">
        <title>Comparative genomic study of the Penicillium genus elucidates a diverse pangenome and 15 lateral gene transfer events.</title>
        <authorList>
            <person name="Petersen C."/>
            <person name="Sorensen T."/>
            <person name="Nielsen M.R."/>
            <person name="Sondergaard T.E."/>
            <person name="Sorensen J.L."/>
            <person name="Fitzpatrick D.A."/>
            <person name="Frisvad J.C."/>
            <person name="Nielsen K.L."/>
        </authorList>
    </citation>
    <scope>NUCLEOTIDE SEQUENCE</scope>
    <source>
        <strain evidence="9">IBT 30069</strain>
    </source>
</reference>
<proteinExistence type="inferred from homology"/>
<feature type="transmembrane region" description="Helical" evidence="7">
    <location>
        <begin position="309"/>
        <end position="328"/>
    </location>
</feature>
<evidence type="ECO:0000313" key="10">
    <source>
        <dbReference type="Proteomes" id="UP001149165"/>
    </source>
</evidence>
<evidence type="ECO:0000256" key="6">
    <source>
        <dbReference type="SAM" id="MobiDB-lite"/>
    </source>
</evidence>
<dbReference type="EMBL" id="JAPQKH010000004">
    <property type="protein sequence ID" value="KAJ5100261.1"/>
    <property type="molecule type" value="Genomic_DNA"/>
</dbReference>
<protein>
    <recommendedName>
        <fullName evidence="8">Amino acid transporter transmembrane domain-containing protein</fullName>
    </recommendedName>
</protein>
<comment type="similarity">
    <text evidence="2">Belongs to the amino acid/polyamine transporter 2 family.</text>
</comment>
<dbReference type="AlphaFoldDB" id="A0A9W9KC30"/>
<keyword evidence="3 7" id="KW-0812">Transmembrane</keyword>
<gene>
    <name evidence="9" type="ORF">N7456_006313</name>
</gene>
<feature type="region of interest" description="Disordered" evidence="6">
    <location>
        <begin position="1"/>
        <end position="21"/>
    </location>
</feature>
<dbReference type="PANTHER" id="PTHR22950:SF683">
    <property type="entry name" value="AMINO ACID TRANSPORTER (EUROFUNG)"/>
    <property type="match status" value="1"/>
</dbReference>